<evidence type="ECO:0000313" key="4">
    <source>
        <dbReference type="Proteomes" id="UP000824161"/>
    </source>
</evidence>
<organism evidence="3 4">
    <name type="scientific">Candidatus Merdimorpha stercoravium</name>
    <dbReference type="NCBI Taxonomy" id="2840863"/>
    <lineage>
        <taxon>Bacteria</taxon>
        <taxon>Pseudomonadati</taxon>
        <taxon>Bacteroidota</taxon>
        <taxon>Flavobacteriia</taxon>
        <taxon>Flavobacteriales</taxon>
        <taxon>Candidatus Merdimorpha</taxon>
    </lineage>
</organism>
<dbReference type="InterPro" id="IPR038765">
    <property type="entry name" value="Papain-like_cys_pep_sf"/>
</dbReference>
<keyword evidence="1" id="KW-0732">Signal</keyword>
<accession>A0A9D1HBP0</accession>
<dbReference type="Proteomes" id="UP000824161">
    <property type="component" value="Unassembled WGS sequence"/>
</dbReference>
<dbReference type="SUPFAM" id="SSF54001">
    <property type="entry name" value="Cysteine proteinases"/>
    <property type="match status" value="1"/>
</dbReference>
<feature type="signal peptide" evidence="1">
    <location>
        <begin position="1"/>
        <end position="19"/>
    </location>
</feature>
<evidence type="ECO:0000256" key="1">
    <source>
        <dbReference type="SAM" id="SignalP"/>
    </source>
</evidence>
<protein>
    <submittedName>
        <fullName evidence="3">Transglutaminase domain-containing protein</fullName>
    </submittedName>
</protein>
<evidence type="ECO:0000313" key="3">
    <source>
        <dbReference type="EMBL" id="HIT98415.1"/>
    </source>
</evidence>
<gene>
    <name evidence="3" type="ORF">IAC44_06215</name>
</gene>
<name>A0A9D1HBP0_9FLAO</name>
<proteinExistence type="predicted"/>
<reference evidence="3" key="2">
    <citation type="journal article" date="2021" name="PeerJ">
        <title>Extensive microbial diversity within the chicken gut microbiome revealed by metagenomics and culture.</title>
        <authorList>
            <person name="Gilroy R."/>
            <person name="Ravi A."/>
            <person name="Getino M."/>
            <person name="Pursley I."/>
            <person name="Horton D.L."/>
            <person name="Alikhan N.F."/>
            <person name="Baker D."/>
            <person name="Gharbi K."/>
            <person name="Hall N."/>
            <person name="Watson M."/>
            <person name="Adriaenssens E.M."/>
            <person name="Foster-Nyarko E."/>
            <person name="Jarju S."/>
            <person name="Secka A."/>
            <person name="Antonio M."/>
            <person name="Oren A."/>
            <person name="Chaudhuri R.R."/>
            <person name="La Ragione R."/>
            <person name="Hildebrand F."/>
            <person name="Pallen M.J."/>
        </authorList>
    </citation>
    <scope>NUCLEOTIDE SEQUENCE</scope>
    <source>
        <strain evidence="3">1383</strain>
    </source>
</reference>
<dbReference type="EMBL" id="DVLY01000151">
    <property type="protein sequence ID" value="HIT98415.1"/>
    <property type="molecule type" value="Genomic_DNA"/>
</dbReference>
<evidence type="ECO:0000259" key="2">
    <source>
        <dbReference type="SMART" id="SM00460"/>
    </source>
</evidence>
<comment type="caution">
    <text evidence="3">The sequence shown here is derived from an EMBL/GenBank/DDBJ whole genome shotgun (WGS) entry which is preliminary data.</text>
</comment>
<dbReference type="PANTHER" id="PTHR38339">
    <property type="entry name" value="TRANSGLUTAMINASE DOMAIN PROTEIN"/>
    <property type="match status" value="1"/>
</dbReference>
<dbReference type="InterPro" id="IPR002931">
    <property type="entry name" value="Transglutaminase-like"/>
</dbReference>
<dbReference type="SMART" id="SM00460">
    <property type="entry name" value="TGc"/>
    <property type="match status" value="1"/>
</dbReference>
<dbReference type="Gene3D" id="3.10.620.30">
    <property type="match status" value="1"/>
</dbReference>
<dbReference type="Pfam" id="PF01841">
    <property type="entry name" value="Transglut_core"/>
    <property type="match status" value="1"/>
</dbReference>
<dbReference type="PROSITE" id="PS51257">
    <property type="entry name" value="PROKAR_LIPOPROTEIN"/>
    <property type="match status" value="1"/>
</dbReference>
<sequence>MKKHFLTTAAASAALLLVAACGSKTPDEQLRDNLAAGEYAQAEKLLDSLIAGAGDDFERALGYIQKKDSLYKLRSDFRRTKDEMITYVERYYGDSALVKVNGWIKDGTLEYRVIDGDTLFFRNAAPNVFRVDKEAIARASVGDDGGRSQDSVLNANLPEILAAPSGQIAAPKKMKVRHHITVKADAVPAGDTLRVWIPMPRPDVPRQTDVQLLGSSDSVTVSPLEYGHYSAYMERVAEAGKPTEFYVDYQYTCWGQHFDLEGVEIAPYDTASAVYKQYTAVRAPHLLQSESMRQLAAEIVGDETHPYLKLRKIFDYVKQYPWASALNYSIIEDIPQYVLDNKKGDCGQVALLLINLSRAAGIPARWQSGLMMHPGAWNMHDWAEVYYEGIGWTPVDVSFGRNQTLTNEGGAQFFDSGIDSYRMVANSDYTCGFYPPKKYPASDTVDFQAGEVETSDGNLFYDKWSWGLDIDYLN</sequence>
<dbReference type="PANTHER" id="PTHR38339:SF1">
    <property type="entry name" value="TRANSGLUTAMINASE-LIKE DOMAIN-CONTAINING PROTEIN"/>
    <property type="match status" value="1"/>
</dbReference>
<feature type="domain" description="Transglutaminase-like" evidence="2">
    <location>
        <begin position="338"/>
        <end position="399"/>
    </location>
</feature>
<reference evidence="3" key="1">
    <citation type="submission" date="2020-10" db="EMBL/GenBank/DDBJ databases">
        <authorList>
            <person name="Gilroy R."/>
        </authorList>
    </citation>
    <scope>NUCLEOTIDE SEQUENCE</scope>
    <source>
        <strain evidence="3">1383</strain>
    </source>
</reference>
<feature type="chain" id="PRO_5039261892" evidence="1">
    <location>
        <begin position="20"/>
        <end position="474"/>
    </location>
</feature>
<dbReference type="AlphaFoldDB" id="A0A9D1HBP0"/>